<organism evidence="3 4">
    <name type="scientific">Nostoc paludosum FACHB-159</name>
    <dbReference type="NCBI Taxonomy" id="2692908"/>
    <lineage>
        <taxon>Bacteria</taxon>
        <taxon>Bacillati</taxon>
        <taxon>Cyanobacteriota</taxon>
        <taxon>Cyanophyceae</taxon>
        <taxon>Nostocales</taxon>
        <taxon>Nostocaceae</taxon>
        <taxon>Nostoc</taxon>
    </lineage>
</organism>
<dbReference type="InterPro" id="IPR004107">
    <property type="entry name" value="Integrase_SAM-like_N"/>
</dbReference>
<evidence type="ECO:0000256" key="1">
    <source>
        <dbReference type="ARBA" id="ARBA00023125"/>
    </source>
</evidence>
<keyword evidence="4" id="KW-1185">Reference proteome</keyword>
<dbReference type="RefSeq" id="WP_190957726.1">
    <property type="nucleotide sequence ID" value="NZ_JACJTU010000027.1"/>
</dbReference>
<dbReference type="Proteomes" id="UP000637383">
    <property type="component" value="Unassembled WGS sequence"/>
</dbReference>
<reference evidence="3 4" key="1">
    <citation type="journal article" date="2020" name="ISME J.">
        <title>Comparative genomics reveals insights into cyanobacterial evolution and habitat adaptation.</title>
        <authorList>
            <person name="Chen M.Y."/>
            <person name="Teng W.K."/>
            <person name="Zhao L."/>
            <person name="Hu C.X."/>
            <person name="Zhou Y.K."/>
            <person name="Han B.P."/>
            <person name="Song L.R."/>
            <person name="Shu W.S."/>
        </authorList>
    </citation>
    <scope>NUCLEOTIDE SEQUENCE [LARGE SCALE GENOMIC DNA]</scope>
    <source>
        <strain evidence="3 4">FACHB-159</strain>
    </source>
</reference>
<evidence type="ECO:0000313" key="3">
    <source>
        <dbReference type="EMBL" id="MBD2737134.1"/>
    </source>
</evidence>
<dbReference type="EMBL" id="JACJTU010000027">
    <property type="protein sequence ID" value="MBD2737134.1"/>
    <property type="molecule type" value="Genomic_DNA"/>
</dbReference>
<dbReference type="InterPro" id="IPR010998">
    <property type="entry name" value="Integrase_recombinase_N"/>
</dbReference>
<comment type="caution">
    <text evidence="3">The sequence shown here is derived from an EMBL/GenBank/DDBJ whole genome shotgun (WGS) entry which is preliminary data.</text>
</comment>
<evidence type="ECO:0000313" key="4">
    <source>
        <dbReference type="Proteomes" id="UP000637383"/>
    </source>
</evidence>
<dbReference type="Pfam" id="PF13495">
    <property type="entry name" value="Phage_int_SAM_4"/>
    <property type="match status" value="1"/>
</dbReference>
<dbReference type="Gene3D" id="1.10.150.130">
    <property type="match status" value="1"/>
</dbReference>
<protein>
    <submittedName>
        <fullName evidence="3">Phage integrase N-terminal SAM-like domain-containing protein</fullName>
    </submittedName>
</protein>
<sequence>MRRLNRNFLNLIWNKAQKIKHYSYKTKKSYIGWIVRYIFLHHQRQSKDIKSVEIKVLLTDLAVSKQVATSIQNPP</sequence>
<name>A0ABR8KC61_9NOSO</name>
<proteinExistence type="predicted"/>
<evidence type="ECO:0000259" key="2">
    <source>
        <dbReference type="Pfam" id="PF13495"/>
    </source>
</evidence>
<keyword evidence="1" id="KW-0238">DNA-binding</keyword>
<gene>
    <name evidence="3" type="ORF">H6H03_25160</name>
</gene>
<feature type="domain" description="Integrase SAM-like N-terminal" evidence="2">
    <location>
        <begin position="14"/>
        <end position="73"/>
    </location>
</feature>
<accession>A0ABR8KC61</accession>